<evidence type="ECO:0000313" key="3">
    <source>
        <dbReference type="EMBL" id="KAE8718597.1"/>
    </source>
</evidence>
<evidence type="ECO:0000256" key="1">
    <source>
        <dbReference type="ARBA" id="ARBA00006643"/>
    </source>
</evidence>
<gene>
    <name evidence="3" type="ORF">F3Y22_tig00110009pilonHSYRG00090</name>
</gene>
<name>A0A6A3BRE2_HIBSY</name>
<accession>A0A6A3BRE2</accession>
<dbReference type="Pfam" id="PF14432">
    <property type="entry name" value="DYW_deaminase"/>
    <property type="match status" value="1"/>
</dbReference>
<dbReference type="InterPro" id="IPR032867">
    <property type="entry name" value="DYW_dom"/>
</dbReference>
<dbReference type="Proteomes" id="UP000436088">
    <property type="component" value="Unassembled WGS sequence"/>
</dbReference>
<keyword evidence="4" id="KW-1185">Reference proteome</keyword>
<protein>
    <recommendedName>
        <fullName evidence="2">DYW domain-containing protein</fullName>
    </recommendedName>
</protein>
<evidence type="ECO:0000259" key="2">
    <source>
        <dbReference type="Pfam" id="PF14432"/>
    </source>
</evidence>
<dbReference type="EMBL" id="VEPZ02000810">
    <property type="protein sequence ID" value="KAE8718597.1"/>
    <property type="molecule type" value="Genomic_DNA"/>
</dbReference>
<proteinExistence type="inferred from homology"/>
<evidence type="ECO:0000313" key="4">
    <source>
        <dbReference type="Proteomes" id="UP000436088"/>
    </source>
</evidence>
<feature type="domain" description="DYW" evidence="2">
    <location>
        <begin position="32"/>
        <end position="124"/>
    </location>
</feature>
<reference evidence="3" key="1">
    <citation type="submission" date="2019-09" db="EMBL/GenBank/DDBJ databases">
        <title>Draft genome information of white flower Hibiscus syriacus.</title>
        <authorList>
            <person name="Kim Y.-M."/>
        </authorList>
    </citation>
    <scope>NUCLEOTIDE SEQUENCE [LARGE SCALE GENOMIC DNA]</scope>
    <source>
        <strain evidence="3">YM2019G1</strain>
    </source>
</reference>
<comment type="caution">
    <text evidence="3">The sequence shown here is derived from an EMBL/GenBank/DDBJ whole genome shotgun (WGS) entry which is preliminary data.</text>
</comment>
<comment type="similarity">
    <text evidence="1">Belongs to the PPR family. PCMP-H subfamily.</text>
</comment>
<sequence>MHKFFTGDKSNARWKEIYSKLDEIRFKIKELGYVAETSFVLHDIGEEEEEENQLCYRSEKLAVASGLISTSERTPILVIKNLRICGDYHEVIKLVSNIYERQIIVRDRVRFRKFKDGFCSCSDYR</sequence>
<dbReference type="AlphaFoldDB" id="A0A6A3BRE2"/>
<organism evidence="3 4">
    <name type="scientific">Hibiscus syriacus</name>
    <name type="common">Rose of Sharon</name>
    <dbReference type="NCBI Taxonomy" id="106335"/>
    <lineage>
        <taxon>Eukaryota</taxon>
        <taxon>Viridiplantae</taxon>
        <taxon>Streptophyta</taxon>
        <taxon>Embryophyta</taxon>
        <taxon>Tracheophyta</taxon>
        <taxon>Spermatophyta</taxon>
        <taxon>Magnoliopsida</taxon>
        <taxon>eudicotyledons</taxon>
        <taxon>Gunneridae</taxon>
        <taxon>Pentapetalae</taxon>
        <taxon>rosids</taxon>
        <taxon>malvids</taxon>
        <taxon>Malvales</taxon>
        <taxon>Malvaceae</taxon>
        <taxon>Malvoideae</taxon>
        <taxon>Hibiscus</taxon>
    </lineage>
</organism>
<dbReference type="GO" id="GO:0008270">
    <property type="term" value="F:zinc ion binding"/>
    <property type="evidence" value="ECO:0007669"/>
    <property type="project" value="InterPro"/>
</dbReference>